<feature type="region of interest" description="Disordered" evidence="1">
    <location>
        <begin position="1"/>
        <end position="20"/>
    </location>
</feature>
<protein>
    <submittedName>
        <fullName evidence="2">Uncharacterized protein</fullName>
    </submittedName>
</protein>
<feature type="region of interest" description="Disordered" evidence="1">
    <location>
        <begin position="27"/>
        <end position="58"/>
    </location>
</feature>
<dbReference type="KEGG" id="nch:A0U93_04435"/>
<dbReference type="EMBL" id="CP014691">
    <property type="protein sequence ID" value="AQS87310.1"/>
    <property type="molecule type" value="Genomic_DNA"/>
</dbReference>
<accession>A0A1U9KNM3</accession>
<sequence length="94" mass="10991">MAAAARVDIQKKTAHTLEQEREDMLTRRQDWFDGQPDLDPRPPGLHRRNRPLHEDGAPAWSRFMRKTLSGSPELRGGEGSRYDRFLLRGLRRVR</sequence>
<gene>
    <name evidence="2" type="ORF">A0U93_04435</name>
</gene>
<reference evidence="2 3" key="1">
    <citation type="submission" date="2016-03" db="EMBL/GenBank/DDBJ databases">
        <title>Acetic acid bacteria sequencing.</title>
        <authorList>
            <person name="Brandt J."/>
            <person name="Jakob F."/>
            <person name="Vogel R.F."/>
        </authorList>
    </citation>
    <scope>NUCLEOTIDE SEQUENCE [LARGE SCALE GENOMIC DNA]</scope>
    <source>
        <strain evidence="2 3">NBRC 101099</strain>
    </source>
</reference>
<proteinExistence type="predicted"/>
<evidence type="ECO:0000313" key="3">
    <source>
        <dbReference type="Proteomes" id="UP000188604"/>
    </source>
</evidence>
<name>A0A1U9KNM3_9PROT</name>
<dbReference type="Proteomes" id="UP000188604">
    <property type="component" value="Chromosome"/>
</dbReference>
<keyword evidence="3" id="KW-1185">Reference proteome</keyword>
<evidence type="ECO:0000313" key="2">
    <source>
        <dbReference type="EMBL" id="AQS87310.1"/>
    </source>
</evidence>
<dbReference type="AlphaFoldDB" id="A0A1U9KNM3"/>
<organism evidence="2 3">
    <name type="scientific">Neoasaia chiangmaiensis</name>
    <dbReference type="NCBI Taxonomy" id="320497"/>
    <lineage>
        <taxon>Bacteria</taxon>
        <taxon>Pseudomonadati</taxon>
        <taxon>Pseudomonadota</taxon>
        <taxon>Alphaproteobacteria</taxon>
        <taxon>Acetobacterales</taxon>
        <taxon>Acetobacteraceae</taxon>
        <taxon>Neoasaia</taxon>
    </lineage>
</organism>
<evidence type="ECO:0000256" key="1">
    <source>
        <dbReference type="SAM" id="MobiDB-lite"/>
    </source>
</evidence>
<feature type="compositionally biased region" description="Basic and acidic residues" evidence="1">
    <location>
        <begin position="8"/>
        <end position="20"/>
    </location>
</feature>